<dbReference type="SUPFAM" id="SSF57424">
    <property type="entry name" value="LDL receptor-like module"/>
    <property type="match status" value="1"/>
</dbReference>
<dbReference type="CDD" id="cd00112">
    <property type="entry name" value="LDLa"/>
    <property type="match status" value="1"/>
</dbReference>
<dbReference type="InterPro" id="IPR036055">
    <property type="entry name" value="LDL_receptor-like_sf"/>
</dbReference>
<keyword evidence="4" id="KW-0812">Transmembrane</keyword>
<evidence type="ECO:0000259" key="5">
    <source>
        <dbReference type="PROSITE" id="PS50026"/>
    </source>
</evidence>
<dbReference type="Gene3D" id="4.10.400.10">
    <property type="entry name" value="Low-density Lipoprotein Receptor"/>
    <property type="match status" value="1"/>
</dbReference>
<keyword evidence="2" id="KW-0245">EGF-like domain</keyword>
<evidence type="ECO:0000256" key="3">
    <source>
        <dbReference type="PROSITE-ProRule" id="PRU00124"/>
    </source>
</evidence>
<evidence type="ECO:0000256" key="4">
    <source>
        <dbReference type="SAM" id="Phobius"/>
    </source>
</evidence>
<keyword evidence="4" id="KW-0472">Membrane</keyword>
<dbReference type="InterPro" id="IPR000742">
    <property type="entry name" value="EGF"/>
</dbReference>
<dbReference type="EnsemblMetazoa" id="G5032.3">
    <property type="protein sequence ID" value="G5032.3:cds"/>
    <property type="gene ID" value="G5032"/>
</dbReference>
<reference evidence="6" key="1">
    <citation type="submission" date="2022-08" db="UniProtKB">
        <authorList>
            <consortium name="EnsemblMetazoa"/>
        </authorList>
    </citation>
    <scope>IDENTIFICATION</scope>
    <source>
        <strain evidence="6">05x7-T-G4-1.051#20</strain>
    </source>
</reference>
<comment type="caution">
    <text evidence="2">Lacks conserved residue(s) required for the propagation of feature annotation.</text>
</comment>
<protein>
    <recommendedName>
        <fullName evidence="5">EGF-like domain-containing protein</fullName>
    </recommendedName>
</protein>
<feature type="disulfide bond" evidence="3">
    <location>
        <begin position="14"/>
        <end position="32"/>
    </location>
</feature>
<organism evidence="6 7">
    <name type="scientific">Magallana gigas</name>
    <name type="common">Pacific oyster</name>
    <name type="synonym">Crassostrea gigas</name>
    <dbReference type="NCBI Taxonomy" id="29159"/>
    <lineage>
        <taxon>Eukaryota</taxon>
        <taxon>Metazoa</taxon>
        <taxon>Spiralia</taxon>
        <taxon>Lophotrochozoa</taxon>
        <taxon>Mollusca</taxon>
        <taxon>Bivalvia</taxon>
        <taxon>Autobranchia</taxon>
        <taxon>Pteriomorphia</taxon>
        <taxon>Ostreida</taxon>
        <taxon>Ostreoidea</taxon>
        <taxon>Ostreidae</taxon>
        <taxon>Magallana</taxon>
    </lineage>
</organism>
<dbReference type="InterPro" id="IPR002172">
    <property type="entry name" value="LDrepeatLR_classA_rpt"/>
</dbReference>
<evidence type="ECO:0000313" key="6">
    <source>
        <dbReference type="EnsemblMetazoa" id="G5032.3:cds"/>
    </source>
</evidence>
<dbReference type="Gene3D" id="2.10.25.10">
    <property type="entry name" value="Laminin"/>
    <property type="match status" value="1"/>
</dbReference>
<dbReference type="AlphaFoldDB" id="A0A8W8NAQ5"/>
<name>A0A8W8NAQ5_MAGGI</name>
<dbReference type="PROSITE" id="PS00022">
    <property type="entry name" value="EGF_1"/>
    <property type="match status" value="1"/>
</dbReference>
<proteinExistence type="predicted"/>
<dbReference type="SUPFAM" id="SSF57196">
    <property type="entry name" value="EGF/Laminin"/>
    <property type="match status" value="1"/>
</dbReference>
<dbReference type="Proteomes" id="UP000005408">
    <property type="component" value="Unassembled WGS sequence"/>
</dbReference>
<evidence type="ECO:0000256" key="2">
    <source>
        <dbReference type="PROSITE-ProRule" id="PRU00076"/>
    </source>
</evidence>
<dbReference type="PROSITE" id="PS50026">
    <property type="entry name" value="EGF_3"/>
    <property type="match status" value="1"/>
</dbReference>
<accession>A0A8W8NAQ5</accession>
<dbReference type="PROSITE" id="PS50068">
    <property type="entry name" value="LDLRA_2"/>
    <property type="match status" value="1"/>
</dbReference>
<keyword evidence="4" id="KW-1133">Transmembrane helix</keyword>
<keyword evidence="7" id="KW-1185">Reference proteome</keyword>
<keyword evidence="1 2" id="KW-1015">Disulfide bond</keyword>
<feature type="domain" description="EGF-like" evidence="5">
    <location>
        <begin position="42"/>
        <end position="78"/>
    </location>
</feature>
<feature type="disulfide bond" evidence="3">
    <location>
        <begin position="26"/>
        <end position="41"/>
    </location>
</feature>
<feature type="transmembrane region" description="Helical" evidence="4">
    <location>
        <begin position="100"/>
        <end position="122"/>
    </location>
</feature>
<evidence type="ECO:0000313" key="7">
    <source>
        <dbReference type="Proteomes" id="UP000005408"/>
    </source>
</evidence>
<evidence type="ECO:0000256" key="1">
    <source>
        <dbReference type="ARBA" id="ARBA00023157"/>
    </source>
</evidence>
<dbReference type="SMART" id="SM00192">
    <property type="entry name" value="LDLa"/>
    <property type="match status" value="1"/>
</dbReference>
<feature type="disulfide bond" evidence="2">
    <location>
        <begin position="68"/>
        <end position="77"/>
    </location>
</feature>
<sequence length="181" mass="19771">NKTITKCDVGFYYCKKQRQCINGSRCDNVDDCGDKTDESVCGNACPPNFCQGGSVCQKTGLKTLSCSCPTGLNGIRCQYRESKVQRHAGNAPSSSSGWKAGVGVTVGLVAVVALVIAGYFLWRRQRERNFNERLGIGLENPTYDGADMPSDFQMNPMEDPFQGVRMTSDATSIENPLYQEA</sequence>